<accession>A0A444JTH5</accession>
<dbReference type="AlphaFoldDB" id="A0A444JTH5"/>
<dbReference type="InterPro" id="IPR050721">
    <property type="entry name" value="Trk_Ktr_HKT_K-transport"/>
</dbReference>
<keyword evidence="2" id="KW-0472">Membrane</keyword>
<comment type="subcellular location">
    <subcellularLocation>
        <location evidence="1">Cell membrane</location>
        <topology evidence="1">Multi-pass membrane protein</topology>
    </subcellularLocation>
</comment>
<evidence type="ECO:0000256" key="1">
    <source>
        <dbReference type="ARBA" id="ARBA00004651"/>
    </source>
</evidence>
<evidence type="ECO:0000259" key="3">
    <source>
        <dbReference type="Pfam" id="PF02254"/>
    </source>
</evidence>
<dbReference type="Pfam" id="PF02254">
    <property type="entry name" value="TrkA_N"/>
    <property type="match status" value="1"/>
</dbReference>
<feature type="transmembrane region" description="Helical" evidence="2">
    <location>
        <begin position="81"/>
        <end position="107"/>
    </location>
</feature>
<dbReference type="PANTHER" id="PTHR43833">
    <property type="entry name" value="POTASSIUM CHANNEL PROTEIN 2-RELATED-RELATED"/>
    <property type="match status" value="1"/>
</dbReference>
<feature type="transmembrane region" description="Helical" evidence="2">
    <location>
        <begin position="23"/>
        <end position="41"/>
    </location>
</feature>
<gene>
    <name evidence="5" type="ORF">EDI28_08790</name>
</gene>
<dbReference type="OrthoDB" id="9813518at2"/>
<keyword evidence="2" id="KW-1133">Transmembrane helix</keyword>
<comment type="caution">
    <text evidence="5">The sequence shown here is derived from an EMBL/GenBank/DDBJ whole genome shotgun (WGS) entry which is preliminary data.</text>
</comment>
<keyword evidence="6" id="KW-1185">Reference proteome</keyword>
<reference evidence="5 6" key="1">
    <citation type="submission" date="2018-11" db="EMBL/GenBank/DDBJ databases">
        <title>Photobacterium sp. BEI247 sp. nov., a marine bacterium isolated from Yongle Blue Hole in the South China Sea.</title>
        <authorList>
            <person name="Wang X."/>
        </authorList>
    </citation>
    <scope>NUCLEOTIDE SEQUENCE [LARGE SCALE GENOMIC DNA]</scope>
    <source>
        <strain evidence="6">BEI247</strain>
    </source>
</reference>
<dbReference type="RefSeq" id="WP_128783445.1">
    <property type="nucleotide sequence ID" value="NZ_JAKJSG010000086.1"/>
</dbReference>
<feature type="domain" description="Potassium channel" evidence="4">
    <location>
        <begin position="26"/>
        <end position="103"/>
    </location>
</feature>
<keyword evidence="5" id="KW-0813">Transport</keyword>
<dbReference type="InterPro" id="IPR003148">
    <property type="entry name" value="RCK_N"/>
</dbReference>
<dbReference type="GO" id="GO:0006813">
    <property type="term" value="P:potassium ion transport"/>
    <property type="evidence" value="ECO:0007669"/>
    <property type="project" value="InterPro"/>
</dbReference>
<dbReference type="Gene3D" id="1.10.287.70">
    <property type="match status" value="1"/>
</dbReference>
<dbReference type="PANTHER" id="PTHR43833:SF9">
    <property type="entry name" value="POTASSIUM CHANNEL PROTEIN YUGO-RELATED"/>
    <property type="match status" value="1"/>
</dbReference>
<protein>
    <submittedName>
        <fullName evidence="5">Potassium channel protein</fullName>
    </submittedName>
</protein>
<dbReference type="Gene3D" id="3.40.50.720">
    <property type="entry name" value="NAD(P)-binding Rossmann-like Domain"/>
    <property type="match status" value="1"/>
</dbReference>
<keyword evidence="5" id="KW-0406">Ion transport</keyword>
<evidence type="ECO:0000313" key="6">
    <source>
        <dbReference type="Proteomes" id="UP000287563"/>
    </source>
</evidence>
<feature type="domain" description="RCK N-terminal" evidence="3">
    <location>
        <begin position="132"/>
        <end position="232"/>
    </location>
</feature>
<evidence type="ECO:0000313" key="5">
    <source>
        <dbReference type="EMBL" id="RWX56359.1"/>
    </source>
</evidence>
<sequence>MSLWILFQRWAVRNFTQLNGRNLLITLLGYSVISWLLLTFAGEDNLTRSFTDFVYYLFVTASTVGYGDMSPTTTMGKWVASLFVIPGGLGLFALGVGRVASFFIYYWKSGLLGKRSLKVNNHILVLGWNEQRTLHLIKMLQHEEKGNRPIVLCVRPEIENPLPGEVEFVRVTSFTDNEGMKRAGIDSASCILIDNPEDDITLSAALYCVSKNPKAHLLAYFNDEALSQLLKQHCPNAECIPSVAVEMMAKAAVDPGSSELHHELLSTTQGMTQYSVTYPQNAAITTIEALFSTFKQQYDATLIAIDSGNGVELNPSLQREVQPGSKLFYISDERVIEFKW</sequence>
<proteinExistence type="predicted"/>
<name>A0A444JTH5_9GAMM</name>
<dbReference type="Pfam" id="PF07885">
    <property type="entry name" value="Ion_trans_2"/>
    <property type="match status" value="1"/>
</dbReference>
<dbReference type="GO" id="GO:0005886">
    <property type="term" value="C:plasma membrane"/>
    <property type="evidence" value="ECO:0007669"/>
    <property type="project" value="UniProtKB-SubCell"/>
</dbReference>
<organism evidence="5 6">
    <name type="scientific">Photobacterium chitinilyticum</name>
    <dbReference type="NCBI Taxonomy" id="2485123"/>
    <lineage>
        <taxon>Bacteria</taxon>
        <taxon>Pseudomonadati</taxon>
        <taxon>Pseudomonadota</taxon>
        <taxon>Gammaproteobacteria</taxon>
        <taxon>Vibrionales</taxon>
        <taxon>Vibrionaceae</taxon>
        <taxon>Photobacterium</taxon>
    </lineage>
</organism>
<evidence type="ECO:0000259" key="4">
    <source>
        <dbReference type="Pfam" id="PF07885"/>
    </source>
</evidence>
<dbReference type="Proteomes" id="UP000287563">
    <property type="component" value="Unassembled WGS sequence"/>
</dbReference>
<evidence type="ECO:0000256" key="2">
    <source>
        <dbReference type="SAM" id="Phobius"/>
    </source>
</evidence>
<dbReference type="EMBL" id="RJLM01000002">
    <property type="protein sequence ID" value="RWX56359.1"/>
    <property type="molecule type" value="Genomic_DNA"/>
</dbReference>
<dbReference type="InterPro" id="IPR013099">
    <property type="entry name" value="K_chnl_dom"/>
</dbReference>
<keyword evidence="2" id="KW-0812">Transmembrane</keyword>
<dbReference type="SUPFAM" id="SSF51735">
    <property type="entry name" value="NAD(P)-binding Rossmann-fold domains"/>
    <property type="match status" value="1"/>
</dbReference>
<dbReference type="InterPro" id="IPR036291">
    <property type="entry name" value="NAD(P)-bd_dom_sf"/>
</dbReference>
<dbReference type="SUPFAM" id="SSF81324">
    <property type="entry name" value="Voltage-gated potassium channels"/>
    <property type="match status" value="1"/>
</dbReference>
<keyword evidence="5" id="KW-0407">Ion channel</keyword>
<dbReference type="GO" id="GO:0034220">
    <property type="term" value="P:monoatomic ion transmembrane transport"/>
    <property type="evidence" value="ECO:0007669"/>
    <property type="project" value="UniProtKB-KW"/>
</dbReference>